<feature type="region of interest" description="Disordered" evidence="1">
    <location>
        <begin position="21"/>
        <end position="53"/>
    </location>
</feature>
<evidence type="ECO:0000313" key="2">
    <source>
        <dbReference type="EMBL" id="ADG97141.1"/>
    </source>
</evidence>
<keyword evidence="3" id="KW-1185">Reference proteome</keyword>
<dbReference type="STRING" id="640132.Srot_0659"/>
<gene>
    <name evidence="2" type="ordered locus">Srot_0659</name>
</gene>
<feature type="compositionally biased region" description="Basic residues" evidence="1">
    <location>
        <begin position="42"/>
        <end position="53"/>
    </location>
</feature>
<dbReference type="KEGG" id="srt:Srot_0659"/>
<dbReference type="EMBL" id="CP001958">
    <property type="protein sequence ID" value="ADG97141.1"/>
    <property type="molecule type" value="Genomic_DNA"/>
</dbReference>
<dbReference type="Proteomes" id="UP000002247">
    <property type="component" value="Chromosome"/>
</dbReference>
<dbReference type="AlphaFoldDB" id="D6ZD77"/>
<dbReference type="HOGENOM" id="CLU_3066106_0_0_11"/>
<proteinExistence type="predicted"/>
<sequence>MMGQLRDRLFYSAQIYSAQLEHKRRGGSDEGFEAAGPGRAPSWRRRCRDHGRL</sequence>
<evidence type="ECO:0000313" key="3">
    <source>
        <dbReference type="Proteomes" id="UP000002247"/>
    </source>
</evidence>
<evidence type="ECO:0000256" key="1">
    <source>
        <dbReference type="SAM" id="MobiDB-lite"/>
    </source>
</evidence>
<accession>D6ZD77</accession>
<reference evidence="2 3" key="1">
    <citation type="journal article" date="2010" name="Stand. Genomic Sci.">
        <title>Complete genome sequence of Segniliparus rotundus type strain (CDC 1076).</title>
        <authorList>
            <person name="Sikorski J."/>
            <person name="Lapidus A."/>
            <person name="Copeland A."/>
            <person name="Misra M."/>
            <person name="Glavina Del Rio T."/>
            <person name="Nolan M."/>
            <person name="Lucas S."/>
            <person name="Chen F."/>
            <person name="Tice H."/>
            <person name="Cheng J.F."/>
            <person name="Jando M."/>
            <person name="Schneider S."/>
            <person name="Bruce D."/>
            <person name="Goodwin L."/>
            <person name="Pitluck S."/>
            <person name="Liolios K."/>
            <person name="Mikhailova N."/>
            <person name="Pati A."/>
            <person name="Ivanova N."/>
            <person name="Mavromatis K."/>
            <person name="Chen A."/>
            <person name="Palaniappan K."/>
            <person name="Chertkov O."/>
            <person name="Land M."/>
            <person name="Hauser L."/>
            <person name="Chang Y.J."/>
            <person name="Jeffries C.D."/>
            <person name="Brettin T."/>
            <person name="Detter J.C."/>
            <person name="Han C."/>
            <person name="Rohde M."/>
            <person name="Goker M."/>
            <person name="Bristow J."/>
            <person name="Eisen J.A."/>
            <person name="Markowitz V."/>
            <person name="Hugenholtz P."/>
            <person name="Kyrpides N.C."/>
            <person name="Klenk H.P."/>
        </authorList>
    </citation>
    <scope>NUCLEOTIDE SEQUENCE [LARGE SCALE GENOMIC DNA]</scope>
    <source>
        <strain evidence="3">ATCC BAA-972 / CDC 1076 / CIP 108378 / DSM 44985 / JCM 13578</strain>
    </source>
</reference>
<name>D6ZD77_SEGRD</name>
<organism evidence="2 3">
    <name type="scientific">Segniliparus rotundus (strain ATCC BAA-972 / CDC 1076 / CIP 108378 / DSM 44985 / JCM 13578)</name>
    <dbReference type="NCBI Taxonomy" id="640132"/>
    <lineage>
        <taxon>Bacteria</taxon>
        <taxon>Bacillati</taxon>
        <taxon>Actinomycetota</taxon>
        <taxon>Actinomycetes</taxon>
        <taxon>Mycobacteriales</taxon>
        <taxon>Segniliparaceae</taxon>
        <taxon>Segniliparus</taxon>
    </lineage>
</organism>
<protein>
    <submittedName>
        <fullName evidence="2">Uncharacterized protein</fullName>
    </submittedName>
</protein>